<dbReference type="Proteomes" id="UP000318833">
    <property type="component" value="Unassembled WGS sequence"/>
</dbReference>
<dbReference type="OrthoDB" id="7560678at2"/>
<organism evidence="2 3">
    <name type="scientific">Aquimarina algiphila</name>
    <dbReference type="NCBI Taxonomy" id="2047982"/>
    <lineage>
        <taxon>Bacteria</taxon>
        <taxon>Pseudomonadati</taxon>
        <taxon>Bacteroidota</taxon>
        <taxon>Flavobacteriia</taxon>
        <taxon>Flavobacteriales</taxon>
        <taxon>Flavobacteriaceae</taxon>
        <taxon>Aquimarina</taxon>
    </lineage>
</organism>
<dbReference type="AlphaFoldDB" id="A0A554VFZ8"/>
<dbReference type="GO" id="GO:0016757">
    <property type="term" value="F:glycosyltransferase activity"/>
    <property type="evidence" value="ECO:0007669"/>
    <property type="project" value="InterPro"/>
</dbReference>
<dbReference type="RefSeq" id="WP_109436203.1">
    <property type="nucleotide sequence ID" value="NZ_CANMIK010000052.1"/>
</dbReference>
<dbReference type="EMBL" id="VLNR01000047">
    <property type="protein sequence ID" value="TSE06275.1"/>
    <property type="molecule type" value="Genomic_DNA"/>
</dbReference>
<dbReference type="SUPFAM" id="SSF53756">
    <property type="entry name" value="UDP-Glycosyltransferase/glycogen phosphorylase"/>
    <property type="match status" value="1"/>
</dbReference>
<evidence type="ECO:0000313" key="2">
    <source>
        <dbReference type="EMBL" id="TSE06275.1"/>
    </source>
</evidence>
<name>A0A554VFZ8_9FLAO</name>
<accession>A0A554VFZ8</accession>
<reference evidence="2 3" key="1">
    <citation type="submission" date="2019-07" db="EMBL/GenBank/DDBJ databases">
        <title>The draft genome sequence of Aquimarina algiphila M91.</title>
        <authorList>
            <person name="Meng X."/>
        </authorList>
    </citation>
    <scope>NUCLEOTIDE SEQUENCE [LARGE SCALE GENOMIC DNA]</scope>
    <source>
        <strain evidence="2 3">M91</strain>
    </source>
</reference>
<feature type="domain" description="Glycosyl transferase family 1" evidence="1">
    <location>
        <begin position="164"/>
        <end position="324"/>
    </location>
</feature>
<sequence length="345" mass="40118">MKKVLILQNTILHYRKALYNELSKDYEVTILHSGTHTVTEDDRYNEIICKKRKIGPFYIQPKVLSEVRKDHYDAIISMFDIRWINNLITMYIHKRRTKFIWWGAWVTDNKIANKIRLYLTNKKYSSILYTEDAKESFVKLGVDKNKLFVANNTFDVGKREKCYLHENKNMILFVGSLNKRKQNDVLIKAFDNIKNNIAKDISLVFVGDGEEEGYLKNLVSDLHLDKRVVFVGRVDDTDKLIDFYKKAIVSVSYGQAGLAVLQSFGFGVPFVTKRNAISGGEKTNIKHEKNGFFCDDNVKSLEQILLKTSNDIEYTRKLGEFAYEYYTNFCTIENMAKNMAKAIEK</sequence>
<comment type="caution">
    <text evidence="2">The sequence shown here is derived from an EMBL/GenBank/DDBJ whole genome shotgun (WGS) entry which is preliminary data.</text>
</comment>
<gene>
    <name evidence="2" type="ORF">FOF46_20020</name>
</gene>
<dbReference type="PANTHER" id="PTHR12526:SF630">
    <property type="entry name" value="GLYCOSYLTRANSFERASE"/>
    <property type="match status" value="1"/>
</dbReference>
<dbReference type="Pfam" id="PF00534">
    <property type="entry name" value="Glycos_transf_1"/>
    <property type="match status" value="1"/>
</dbReference>
<protein>
    <submittedName>
        <fullName evidence="2">Glycosyltransferase family 4 protein</fullName>
    </submittedName>
</protein>
<proteinExistence type="predicted"/>
<evidence type="ECO:0000313" key="3">
    <source>
        <dbReference type="Proteomes" id="UP000318833"/>
    </source>
</evidence>
<evidence type="ECO:0000259" key="1">
    <source>
        <dbReference type="Pfam" id="PF00534"/>
    </source>
</evidence>
<dbReference type="InterPro" id="IPR001296">
    <property type="entry name" value="Glyco_trans_1"/>
</dbReference>
<keyword evidence="3" id="KW-1185">Reference proteome</keyword>
<keyword evidence="2" id="KW-0808">Transferase</keyword>
<dbReference type="Gene3D" id="3.40.50.2000">
    <property type="entry name" value="Glycogen Phosphorylase B"/>
    <property type="match status" value="2"/>
</dbReference>
<dbReference type="PANTHER" id="PTHR12526">
    <property type="entry name" value="GLYCOSYLTRANSFERASE"/>
    <property type="match status" value="1"/>
</dbReference>
<dbReference type="CDD" id="cd03801">
    <property type="entry name" value="GT4_PimA-like"/>
    <property type="match status" value="1"/>
</dbReference>